<organism evidence="2 3">
    <name type="scientific">Epicoccum nigrum</name>
    <name type="common">Soil fungus</name>
    <name type="synonym">Epicoccum purpurascens</name>
    <dbReference type="NCBI Taxonomy" id="105696"/>
    <lineage>
        <taxon>Eukaryota</taxon>
        <taxon>Fungi</taxon>
        <taxon>Dikarya</taxon>
        <taxon>Ascomycota</taxon>
        <taxon>Pezizomycotina</taxon>
        <taxon>Dothideomycetes</taxon>
        <taxon>Pleosporomycetidae</taxon>
        <taxon>Pleosporales</taxon>
        <taxon>Pleosporineae</taxon>
        <taxon>Didymellaceae</taxon>
        <taxon>Epicoccum</taxon>
    </lineage>
</organism>
<protein>
    <submittedName>
        <fullName evidence="2">Uncharacterized protein</fullName>
    </submittedName>
</protein>
<dbReference type="EMBL" id="KZ107852">
    <property type="protein sequence ID" value="OSS46201.1"/>
    <property type="molecule type" value="Genomic_DNA"/>
</dbReference>
<dbReference type="InParanoid" id="A0A1Y2LQL2"/>
<keyword evidence="3" id="KW-1185">Reference proteome</keyword>
<name>A0A1Y2LQL2_EPING</name>
<evidence type="ECO:0000313" key="2">
    <source>
        <dbReference type="EMBL" id="OSS46201.1"/>
    </source>
</evidence>
<dbReference type="OMA" id="ICVEAIV"/>
<dbReference type="Proteomes" id="UP000193240">
    <property type="component" value="Unassembled WGS sequence"/>
</dbReference>
<reference evidence="2 3" key="1">
    <citation type="journal article" date="2017" name="Genome Announc.">
        <title>Genome sequence of the saprophytic ascomycete Epicoccum nigrum ICMP 19927 strain isolated from New Zealand.</title>
        <authorList>
            <person name="Fokin M."/>
            <person name="Fleetwood D."/>
            <person name="Weir B.S."/>
            <person name="Villas-Boas S.G."/>
        </authorList>
    </citation>
    <scope>NUCLEOTIDE SEQUENCE [LARGE SCALE GENOMIC DNA]</scope>
    <source>
        <strain evidence="2 3">ICMP 19927</strain>
    </source>
</reference>
<keyword evidence="1" id="KW-0175">Coiled coil</keyword>
<feature type="coiled-coil region" evidence="1">
    <location>
        <begin position="1709"/>
        <end position="1736"/>
    </location>
</feature>
<dbReference type="STRING" id="105696.A0A1Y2LQL2"/>
<proteinExistence type="predicted"/>
<gene>
    <name evidence="2" type="ORF">B5807_08134</name>
</gene>
<sequence>MASAVTTDDQVENLFWETVLKSATLRKQELRSTYDDDDSDDDVQEMKYTFANVIRKFPTVLSIRDGTKPYLYVRVSRANLKKSFPESTEDVYISDVCFEALKSGKLKDLTAQMSHASYDNIDGRNKKRVIVTIDVIPIRREDGSPGALTLPTRGTANIKWDELYKSGTSIPQAGFGHPLRSIIPDANVELGFLPMGRQLSFAELQACVTEIKQDAVDAKKPFQCKLSVYKDTLSVPKHMVRLDEDPLRLYHTFINKEALIDYMSVRADRPFPTPAEVTAGEAILAPRPAMRRRQGAVNKAIAQIQALNVSNPANFFLQRDLSAATVKKAAGTRESANGQAKVMGGKSATQIAKAFQWADASGQLTQATGNGPLHINWPGQNTAAEWLHKSAYSWGGNAQVRENLMFGTSECNSVMIRTEEAWKQFFTYESKFQEGSTMAQQFASTKGSLMIQRRAQYKVWEVVNGTDVQQVFREIDPKDAQIGPEHSWLWYSLRYTLRLGFRSVLLGGDWLNADFYPFQRGFYTSVQGRLDRKVLKAMVTKCSQPPKPITVHTAMLHTQRAASGFATRPLLPTRDQTAIKPFHSTRLLADLLVDVAKPPVTVDSSFPLTFVSSTPPTELPHADIWKEAVRGRPIKANGHHLSNVALVFTDPFNNLVELPVKHLKDLDQHSQITVLGKNQAIRELPGLITSSESIRTSIKALPESNTLHSFVTTSYPVTSVPAGFIFSSDVELYGAIPAKLYTFHGTAVASGVREIVKITEEISLAELAQEFQEGLIDSKIDSLKLRDVQLEYNSEVSDNRKLAGVWLTADVVFGGVLQPISDLLRDVFHQQSSVLHMECYLGTTRDWKQLTLPSCLVLSGSFKDTHLQLGDFVTFTRLGVQVSINQEFQSTGHPFTRSFSCNFALFGDALLTVPGSITPLVCNFSLAEVQGYNALSLTLQDDAWRDVGGIAGFDLRSVSFDTTFAKGVSSNSFKFLVSAQFGYEGGSFAFSGYYGGGRDWGLTATAADLDMDTIATAFGFLFNDQGITEHDGDITLSEATITIDSEGICVEAIVSVHGYEAADALIAIQNTGLRISGKVDKEVEFETIKLVSASLDVFIPSKLSDSPLQIALTGSVTFADLPFVVSAHLAKVAGQPLSWTLCGEIGPFSTSKMIPSLQNTFLDMTMARSMLIASNAPEGAPLVATKYKYPIMKGIQLCAQLDNIQALDQIVGHRVDGLVLRMGYDGSKQLSVSIDLPTALQLHLGSGMTTGPISISLQIGLPVSLQISAGLKLEVAGQNDPLLFKMMLTGDPSTASVAGEMKGYWENPFQLSKNVKIGEDMGLDLKLTYAPPAMAVGIKSGLMIGHTPAKIAIALGNDPKTELLSATIQEVKCKDLLSFAEDVTGERMPNIDSDVLNFDLVSFTISSGVSIGTTRWPPGISFDGRMELFGKHAAMTCHVGQVDGIKINGSLDSFDLGPLRVSGREEVNPAFRLEVNPMVQEFFMDGRLQLLDIDASTTISAQLLPSPHFKFDAAVAFTEILDFNLHGEMLGTVTLKDIGKLDFELTAKLENNLLVYMMAKANLQFVAATEAAKTGLDAAVSNLSRLQGVYDDELAKAQAQLDPAQKSWEEKQKRVQTAFAAARDANESARKQLADMVDRTRIAYDSALAIANQAVSSANTSLASAVKSAEDHLQDVSDAVRDGIANQRAAVENEQRNFDSSYGEIDRKLNEARDYFNKANSALEQLDREIEAKNGEISNCGWRDFLRKSRLTAELAILETQRIGLLSTKTSAQGGLTLAQIVYDNAAVPAARAVLSGYRDTLSQLETSGPGKIDDARNAVANVRQAETAKVQAAQRALQSLQQSSPELNAWNDAKTKLEQFSNGAAATIAAAQKDIDDLATCAEKILFDRLNALFESARANQKDLDIAKHAQEVADALGSIASDVSQWMISHDGNFFDINHVSLKGSLRGVVGVGKEPFQATIRGVVAGTTQDFQVEYRLGDTLAMIKSIFEHVWKDIEAKVISLPHVLGG</sequence>
<evidence type="ECO:0000313" key="3">
    <source>
        <dbReference type="Proteomes" id="UP000193240"/>
    </source>
</evidence>
<accession>A0A1Y2LQL2</accession>
<evidence type="ECO:0000256" key="1">
    <source>
        <dbReference type="SAM" id="Coils"/>
    </source>
</evidence>